<accession>A0A8H9TG96</accession>
<protein>
    <submittedName>
        <fullName evidence="2">DUF4156 domain-containing protein</fullName>
    </submittedName>
</protein>
<reference evidence="2" key="2">
    <citation type="submission" date="2019-01" db="EMBL/GenBank/DDBJ databases">
        <authorList>
            <consortium name="NCBI Pathogen Detection Project"/>
        </authorList>
    </citation>
    <scope>NUCLEOTIDE SEQUENCE</scope>
    <source>
        <strain evidence="2">BCW_3452</strain>
    </source>
</reference>
<organism evidence="2">
    <name type="scientific">Vibrio vulnificus</name>
    <dbReference type="NCBI Taxonomy" id="672"/>
    <lineage>
        <taxon>Bacteria</taxon>
        <taxon>Pseudomonadati</taxon>
        <taxon>Pseudomonadota</taxon>
        <taxon>Gammaproteobacteria</taxon>
        <taxon>Vibrionales</taxon>
        <taxon>Vibrionaceae</taxon>
        <taxon>Vibrio</taxon>
    </lineage>
</organism>
<feature type="chain" id="PRO_5034426553" evidence="1">
    <location>
        <begin position="24"/>
        <end position="110"/>
    </location>
</feature>
<dbReference type="Pfam" id="PF13698">
    <property type="entry name" value="DUF4156"/>
    <property type="match status" value="1"/>
</dbReference>
<evidence type="ECO:0000313" key="2">
    <source>
        <dbReference type="EMBL" id="HAS8541372.1"/>
    </source>
</evidence>
<evidence type="ECO:0000256" key="1">
    <source>
        <dbReference type="SAM" id="SignalP"/>
    </source>
</evidence>
<comment type="caution">
    <text evidence="2">The sequence shown here is derived from an EMBL/GenBank/DDBJ whole genome shotgun (WGS) entry which is preliminary data.</text>
</comment>
<name>A0A8H9TG96_VIBVL</name>
<dbReference type="RefSeq" id="WP_058667143.1">
    <property type="nucleotide sequence ID" value="NZ_CP035784.1"/>
</dbReference>
<reference evidence="2" key="1">
    <citation type="journal article" date="2018" name="Genome Biol.">
        <title>SKESA: strategic k-mer extension for scrupulous assemblies.</title>
        <authorList>
            <person name="Souvorov A."/>
            <person name="Agarwala R."/>
            <person name="Lipman D.J."/>
        </authorList>
    </citation>
    <scope>NUCLEOTIDE SEQUENCE</scope>
    <source>
        <strain evidence="2">BCW_3452</strain>
    </source>
</reference>
<keyword evidence="1" id="KW-0732">Signal</keyword>
<dbReference type="EMBL" id="DACRBY010000021">
    <property type="protein sequence ID" value="HAS8541372.1"/>
    <property type="molecule type" value="Genomic_DNA"/>
</dbReference>
<dbReference type="PROSITE" id="PS51257">
    <property type="entry name" value="PROKAR_LIPOPROTEIN"/>
    <property type="match status" value="1"/>
</dbReference>
<sequence>MKNLFYASAACFVLSGCTTPSQAPVVGSQHIEVRVDDHFNPKKCQYLGTVTGNEGHWYSYLFFSNDTMMQGAVNDLKNNAKTLNADTIYVISHQAFTTSYTLLGTAYRCQ</sequence>
<dbReference type="Proteomes" id="UP000863257">
    <property type="component" value="Unassembled WGS sequence"/>
</dbReference>
<dbReference type="InterPro" id="IPR025294">
    <property type="entry name" value="DUF4156"/>
</dbReference>
<gene>
    <name evidence="2" type="ORF">I7730_16430</name>
</gene>
<proteinExistence type="predicted"/>
<feature type="signal peptide" evidence="1">
    <location>
        <begin position="1"/>
        <end position="23"/>
    </location>
</feature>
<dbReference type="AlphaFoldDB" id="A0A8H9TG96"/>